<comment type="subcellular location">
    <subcellularLocation>
        <location evidence="1">Cell membrane</location>
        <topology evidence="1">Lipid-anchor</topology>
        <topology evidence="1">GPI-anchor</topology>
    </subcellularLocation>
</comment>
<feature type="domain" description="Peptidase M1 membrane alanine aminopeptidase" evidence="13">
    <location>
        <begin position="265"/>
        <end position="376"/>
    </location>
</feature>
<dbReference type="GO" id="GO:0043171">
    <property type="term" value="P:peptide catabolic process"/>
    <property type="evidence" value="ECO:0007669"/>
    <property type="project" value="TreeGrafter"/>
</dbReference>
<protein>
    <recommendedName>
        <fullName evidence="12">Aminopeptidase</fullName>
        <ecNumber evidence="12">3.4.11.-</ecNumber>
    </recommendedName>
</protein>
<keyword evidence="12" id="KW-0472">Membrane</keyword>
<dbReference type="GO" id="GO:0006508">
    <property type="term" value="P:proteolysis"/>
    <property type="evidence" value="ECO:0007669"/>
    <property type="project" value="UniProtKB-KW"/>
</dbReference>
<keyword evidence="12" id="KW-0031">Aminopeptidase</keyword>
<evidence type="ECO:0000259" key="15">
    <source>
        <dbReference type="Pfam" id="PF17900"/>
    </source>
</evidence>
<dbReference type="GO" id="GO:0005886">
    <property type="term" value="C:plasma membrane"/>
    <property type="evidence" value="ECO:0007669"/>
    <property type="project" value="UniProtKB-SubCell"/>
</dbReference>
<evidence type="ECO:0000256" key="8">
    <source>
        <dbReference type="ARBA" id="ARBA00023049"/>
    </source>
</evidence>
<feature type="domain" description="Aminopeptidase N-like N-terminal" evidence="15">
    <location>
        <begin position="37"/>
        <end position="228"/>
    </location>
</feature>
<keyword evidence="12" id="KW-1133">Transmembrane helix</keyword>
<keyword evidence="9" id="KW-0449">Lipoprotein</keyword>
<dbReference type="Gene3D" id="1.10.390.10">
    <property type="entry name" value="Neutral Protease Domain 2"/>
    <property type="match status" value="1"/>
</dbReference>
<dbReference type="InterPro" id="IPR024571">
    <property type="entry name" value="ERAP1-like_C_dom"/>
</dbReference>
<dbReference type="InterPro" id="IPR034016">
    <property type="entry name" value="M1_APN-typ"/>
</dbReference>
<dbReference type="InterPro" id="IPR050344">
    <property type="entry name" value="Peptidase_M1_aminopeptidases"/>
</dbReference>
<evidence type="ECO:0000313" key="17">
    <source>
        <dbReference type="Proteomes" id="UP000324832"/>
    </source>
</evidence>
<dbReference type="EC" id="3.4.11.-" evidence="12"/>
<dbReference type="GO" id="GO:0042277">
    <property type="term" value="F:peptide binding"/>
    <property type="evidence" value="ECO:0007669"/>
    <property type="project" value="TreeGrafter"/>
</dbReference>
<keyword evidence="5 11" id="KW-0479">Metal-binding</keyword>
<evidence type="ECO:0000313" key="16">
    <source>
        <dbReference type="EMBL" id="VVD01646.1"/>
    </source>
</evidence>
<dbReference type="AlphaFoldDB" id="A0A5E4QTH1"/>
<organism evidence="16 17">
    <name type="scientific">Leptidea sinapis</name>
    <dbReference type="NCBI Taxonomy" id="189913"/>
    <lineage>
        <taxon>Eukaryota</taxon>
        <taxon>Metazoa</taxon>
        <taxon>Ecdysozoa</taxon>
        <taxon>Arthropoda</taxon>
        <taxon>Hexapoda</taxon>
        <taxon>Insecta</taxon>
        <taxon>Pterygota</taxon>
        <taxon>Neoptera</taxon>
        <taxon>Endopterygota</taxon>
        <taxon>Lepidoptera</taxon>
        <taxon>Glossata</taxon>
        <taxon>Ditrysia</taxon>
        <taxon>Papilionoidea</taxon>
        <taxon>Pieridae</taxon>
        <taxon>Dismorphiinae</taxon>
        <taxon>Leptidea</taxon>
    </lineage>
</organism>
<dbReference type="GO" id="GO:0005737">
    <property type="term" value="C:cytoplasm"/>
    <property type="evidence" value="ECO:0007669"/>
    <property type="project" value="TreeGrafter"/>
</dbReference>
<feature type="active site" description="Proton acceptor" evidence="10">
    <location>
        <position position="338"/>
    </location>
</feature>
<feature type="domain" description="ERAP1-like C-terminal" evidence="14">
    <location>
        <begin position="443"/>
        <end position="699"/>
    </location>
</feature>
<keyword evidence="4 12" id="KW-0645">Protease</keyword>
<dbReference type="Pfam" id="PF11838">
    <property type="entry name" value="ERAP1_C"/>
    <property type="match status" value="1"/>
</dbReference>
<dbReference type="InterPro" id="IPR001930">
    <property type="entry name" value="Peptidase_M1"/>
</dbReference>
<dbReference type="EMBL" id="FZQP02005488">
    <property type="protein sequence ID" value="VVD01646.1"/>
    <property type="molecule type" value="Genomic_DNA"/>
</dbReference>
<dbReference type="Gene3D" id="1.25.50.20">
    <property type="match status" value="1"/>
</dbReference>
<evidence type="ECO:0000256" key="10">
    <source>
        <dbReference type="PIRSR" id="PIRSR634016-1"/>
    </source>
</evidence>
<dbReference type="GO" id="GO:0098552">
    <property type="term" value="C:side of membrane"/>
    <property type="evidence" value="ECO:0007669"/>
    <property type="project" value="UniProtKB-KW"/>
</dbReference>
<dbReference type="InterPro" id="IPR027268">
    <property type="entry name" value="Peptidase_M4/M1_CTD_sf"/>
</dbReference>
<evidence type="ECO:0000256" key="6">
    <source>
        <dbReference type="ARBA" id="ARBA00022801"/>
    </source>
</evidence>
<dbReference type="InterPro" id="IPR014782">
    <property type="entry name" value="Peptidase_M1_dom"/>
</dbReference>
<reference evidence="16 17" key="1">
    <citation type="submission" date="2017-07" db="EMBL/GenBank/DDBJ databases">
        <authorList>
            <person name="Talla V."/>
            <person name="Backstrom N."/>
        </authorList>
    </citation>
    <scope>NUCLEOTIDE SEQUENCE [LARGE SCALE GENOMIC DNA]</scope>
</reference>
<evidence type="ECO:0000256" key="4">
    <source>
        <dbReference type="ARBA" id="ARBA00022670"/>
    </source>
</evidence>
<comment type="cofactor">
    <cofactor evidence="11 12">
        <name>Zn(2+)</name>
        <dbReference type="ChEBI" id="CHEBI:29105"/>
    </cofactor>
    <text evidence="11 12">Binds 1 zinc ion per subunit.</text>
</comment>
<dbReference type="InterPro" id="IPR042097">
    <property type="entry name" value="Aminopeptidase_N-like_N_sf"/>
</dbReference>
<name>A0A5E4QTH1_9NEOP</name>
<dbReference type="GO" id="GO:0005615">
    <property type="term" value="C:extracellular space"/>
    <property type="evidence" value="ECO:0007669"/>
    <property type="project" value="TreeGrafter"/>
</dbReference>
<dbReference type="PANTHER" id="PTHR11533:SF290">
    <property type="entry name" value="AMINOPEPTIDASE"/>
    <property type="match status" value="1"/>
</dbReference>
<keyword evidence="3" id="KW-0336">GPI-anchor</keyword>
<dbReference type="Proteomes" id="UP000324832">
    <property type="component" value="Unassembled WGS sequence"/>
</dbReference>
<keyword evidence="6 12" id="KW-0378">Hydrolase</keyword>
<sequence length="763" mass="86809">MISKRLNQVLFGLTAGDPIRTRDASYEHYVLPGESYPTFYDVSLVIDPDYHENFNGSAVIRIIPNQNVQEIVLHAMAMTISRIALFSESNTNLDLFSSYTLVTDDTHFLRIRSNALLLQNQPYSLHIEYTATYAENMFGVYVSTFEQPGVGTVNLVTSQLQPTFARRAFPCYDEPSYKAQFRMTIYAPAAYPVVRTNMPQKTTNLIKPEIPNFVKYEFEDTVVMSSYLLAYLVSNFDHLSNEGNQIYDIPFRVYSRPGTQNTAIFALDFGQRNMMALENYTEFRYALPKLDKAAVPDFAAGAMENWGLVIYREVALLVTEGVTTTATKQNIGRIICHENMHMWFGNEVSPVSWTYTWLNEGFANFFENFGTDLYCDSNIVSFYLFIAGSVIRMMQHFLTPEIFRQGLVHYLRSFHESLDNTRRFSCPNCGTTGTYCTISIYSSGYYRVNYDTANWRALANVLLRSHEDIHLLNRAQIIDDAFNLARNGRLNYEYAFEVSRYLTNESDYIAWGAANAAFNYLDVQYILELSAPLYESLGFIAKDNEEHVTAFHRNIILDINCRNGNQQCISTFTLNPDIQTVVFCSGLRGGDVENFNFLWNMYQTSSDSSVQAILLNSLGCTSNETLRDSEQDRHSIVVSVTNSSPENMEAALDFVLENFAAIQPRVQGLTGTTNILNTFARRLTSRQHSEKIEEFERRYNNIFSAGERASVAAIKENIAASITWSENYYNQVNTWLNTNYGSSASTIGCSLVLLVSVFLTIIR</sequence>
<evidence type="ECO:0000256" key="11">
    <source>
        <dbReference type="PIRSR" id="PIRSR634016-3"/>
    </source>
</evidence>
<dbReference type="GO" id="GO:0008270">
    <property type="term" value="F:zinc ion binding"/>
    <property type="evidence" value="ECO:0007669"/>
    <property type="project" value="UniProtKB-UniRule"/>
</dbReference>
<accession>A0A5E4QTH1</accession>
<feature type="binding site" evidence="11">
    <location>
        <position position="341"/>
    </location>
    <ligand>
        <name>Zn(2+)</name>
        <dbReference type="ChEBI" id="CHEBI:29105"/>
        <note>catalytic</note>
    </ligand>
</feature>
<evidence type="ECO:0000256" key="2">
    <source>
        <dbReference type="ARBA" id="ARBA00010136"/>
    </source>
</evidence>
<dbReference type="Pfam" id="PF17900">
    <property type="entry name" value="Peptidase_M1_N"/>
    <property type="match status" value="1"/>
</dbReference>
<dbReference type="Pfam" id="PF01433">
    <property type="entry name" value="Peptidase_M1"/>
    <property type="match status" value="1"/>
</dbReference>
<evidence type="ECO:0000256" key="3">
    <source>
        <dbReference type="ARBA" id="ARBA00022622"/>
    </source>
</evidence>
<keyword evidence="7 11" id="KW-0862">Zinc</keyword>
<evidence type="ECO:0000256" key="5">
    <source>
        <dbReference type="ARBA" id="ARBA00022723"/>
    </source>
</evidence>
<feature type="transmembrane region" description="Helical" evidence="12">
    <location>
        <begin position="740"/>
        <end position="762"/>
    </location>
</feature>
<feature type="binding site" evidence="11">
    <location>
        <position position="360"/>
    </location>
    <ligand>
        <name>Zn(2+)</name>
        <dbReference type="ChEBI" id="CHEBI:29105"/>
        <note>catalytic</note>
    </ligand>
</feature>
<comment type="similarity">
    <text evidence="2 12">Belongs to the peptidase M1 family.</text>
</comment>
<evidence type="ECO:0000259" key="13">
    <source>
        <dbReference type="Pfam" id="PF01433"/>
    </source>
</evidence>
<keyword evidence="3" id="KW-0325">Glycoprotein</keyword>
<dbReference type="Gene3D" id="2.60.40.1730">
    <property type="entry name" value="tricorn interacting facor f3 domain"/>
    <property type="match status" value="1"/>
</dbReference>
<evidence type="ECO:0000256" key="9">
    <source>
        <dbReference type="ARBA" id="ARBA00023288"/>
    </source>
</evidence>
<keyword evidence="8 12" id="KW-0482">Metalloprotease</keyword>
<keyword evidence="17" id="KW-1185">Reference proteome</keyword>
<dbReference type="PRINTS" id="PR00756">
    <property type="entry name" value="ALADIPTASE"/>
</dbReference>
<dbReference type="InterPro" id="IPR045357">
    <property type="entry name" value="Aminopeptidase_N-like_N"/>
</dbReference>
<evidence type="ECO:0000259" key="14">
    <source>
        <dbReference type="Pfam" id="PF11838"/>
    </source>
</evidence>
<gene>
    <name evidence="16" type="ORF">LSINAPIS_LOCUS12017</name>
</gene>
<dbReference type="PANTHER" id="PTHR11533">
    <property type="entry name" value="PROTEASE M1 ZINC METALLOPROTEASE"/>
    <property type="match status" value="1"/>
</dbReference>
<proteinExistence type="inferred from homology"/>
<evidence type="ECO:0000256" key="7">
    <source>
        <dbReference type="ARBA" id="ARBA00022833"/>
    </source>
</evidence>
<keyword evidence="12" id="KW-0812">Transmembrane</keyword>
<dbReference type="GO" id="GO:0070006">
    <property type="term" value="F:metalloaminopeptidase activity"/>
    <property type="evidence" value="ECO:0007669"/>
    <property type="project" value="TreeGrafter"/>
</dbReference>
<feature type="binding site" evidence="11">
    <location>
        <position position="337"/>
    </location>
    <ligand>
        <name>Zn(2+)</name>
        <dbReference type="ChEBI" id="CHEBI:29105"/>
        <note>catalytic</note>
    </ligand>
</feature>
<dbReference type="SUPFAM" id="SSF55486">
    <property type="entry name" value="Metalloproteases ('zincins'), catalytic domain"/>
    <property type="match status" value="1"/>
</dbReference>
<evidence type="ECO:0000256" key="12">
    <source>
        <dbReference type="RuleBase" id="RU364040"/>
    </source>
</evidence>
<dbReference type="SUPFAM" id="SSF63737">
    <property type="entry name" value="Leukotriene A4 hydrolase N-terminal domain"/>
    <property type="match status" value="1"/>
</dbReference>
<evidence type="ECO:0000256" key="1">
    <source>
        <dbReference type="ARBA" id="ARBA00004609"/>
    </source>
</evidence>
<dbReference type="CDD" id="cd09601">
    <property type="entry name" value="M1_APN-Q_like"/>
    <property type="match status" value="1"/>
</dbReference>